<keyword evidence="3" id="KW-1185">Reference proteome</keyword>
<gene>
    <name evidence="2" type="ORF">SAMD00023353_8500080</name>
</gene>
<evidence type="ECO:0000313" key="3">
    <source>
        <dbReference type="Proteomes" id="UP000054516"/>
    </source>
</evidence>
<sequence>MEATSSSSSSSSSSTAAAAAAATFASIEELLLIVAEFVHDRHTFWSLCLANWRFNCVFTAKLYDPVVVRVEKDDGHEVLERVVDCLVAGPHLTDLRHLQLIINNGPSFPERDLEMIGRLLRHTPNLKIFTWESEHGDVPVSTLVKLSKSCAGLEELHLASGPEASQGGTGFWDVTETPTFARVRTLTCRGLGTWHALYVLGRCCDGDRGDGGGLETARLTRMGYMLALGWVHSGYHAHLRSLVNVQEAARRRRRSAASPSPSPAGAGAGDGGVVGVVAARPLRIDMCYSRAASDGRHCEVCDDHGDGGSVARRPDGSPRSHSEVWPWAAGRALQFLREGHVRHITYEYPHPDTPDGGPALQVDEEG</sequence>
<accession>A0A1W2TVW1</accession>
<proteinExistence type="predicted"/>
<dbReference type="EMBL" id="DF977530">
    <property type="protein sequence ID" value="GAP92749.1"/>
    <property type="molecule type" value="Genomic_DNA"/>
</dbReference>
<feature type="region of interest" description="Disordered" evidence="1">
    <location>
        <begin position="347"/>
        <end position="366"/>
    </location>
</feature>
<feature type="compositionally biased region" description="Low complexity" evidence="1">
    <location>
        <begin position="256"/>
        <end position="265"/>
    </location>
</feature>
<evidence type="ECO:0000313" key="2">
    <source>
        <dbReference type="EMBL" id="GAP92749.1"/>
    </source>
</evidence>
<reference evidence="2" key="1">
    <citation type="submission" date="2016-03" db="EMBL/GenBank/DDBJ databases">
        <title>Draft genome sequence of Rosellinia necatrix.</title>
        <authorList>
            <person name="Kanematsu S."/>
        </authorList>
    </citation>
    <scope>NUCLEOTIDE SEQUENCE [LARGE SCALE GENOMIC DNA]</scope>
    <source>
        <strain evidence="2">W97</strain>
    </source>
</reference>
<feature type="region of interest" description="Disordered" evidence="1">
    <location>
        <begin position="250"/>
        <end position="272"/>
    </location>
</feature>
<name>A0A1W2TVW1_ROSNE</name>
<dbReference type="Proteomes" id="UP000054516">
    <property type="component" value="Unassembled WGS sequence"/>
</dbReference>
<dbReference type="AlphaFoldDB" id="A0A1W2TVW1"/>
<organism evidence="2">
    <name type="scientific">Rosellinia necatrix</name>
    <name type="common">White root-rot fungus</name>
    <dbReference type="NCBI Taxonomy" id="77044"/>
    <lineage>
        <taxon>Eukaryota</taxon>
        <taxon>Fungi</taxon>
        <taxon>Dikarya</taxon>
        <taxon>Ascomycota</taxon>
        <taxon>Pezizomycotina</taxon>
        <taxon>Sordariomycetes</taxon>
        <taxon>Xylariomycetidae</taxon>
        <taxon>Xylariales</taxon>
        <taxon>Xylariaceae</taxon>
        <taxon>Rosellinia</taxon>
    </lineage>
</organism>
<dbReference type="OrthoDB" id="4669919at2759"/>
<protein>
    <submittedName>
        <fullName evidence="2">Uncharacterized protein</fullName>
    </submittedName>
</protein>
<evidence type="ECO:0000256" key="1">
    <source>
        <dbReference type="SAM" id="MobiDB-lite"/>
    </source>
</evidence>